<organism evidence="1 2">
    <name type="scientific">Albidovulum sediminis</name>
    <dbReference type="NCBI Taxonomy" id="3066345"/>
    <lineage>
        <taxon>Bacteria</taxon>
        <taxon>Pseudomonadati</taxon>
        <taxon>Pseudomonadota</taxon>
        <taxon>Alphaproteobacteria</taxon>
        <taxon>Rhodobacterales</taxon>
        <taxon>Paracoccaceae</taxon>
        <taxon>Albidovulum</taxon>
    </lineage>
</organism>
<dbReference type="Proteomes" id="UP001205601">
    <property type="component" value="Unassembled WGS sequence"/>
</dbReference>
<gene>
    <name evidence="1" type="ORF">N5I32_10850</name>
</gene>
<sequence>MSDFLPKEVRAGLEEARKRDLRKRSRLRVLVGDEVYPILRFWEDGFALDADQVAHLRGLVDIYDGSRHLWQSLIIASEVEAGELICVMKRSTAAAERAPLDYVRDENAPVGYLPRH</sequence>
<reference evidence="2" key="1">
    <citation type="submission" date="2023-07" db="EMBL/GenBank/DDBJ databases">
        <title>Defluviimonas sediminis sp. nov., isolated from mangrove sediment.</title>
        <authorList>
            <person name="Liu L."/>
            <person name="Li J."/>
            <person name="Huang Y."/>
            <person name="Pan J."/>
            <person name="Li M."/>
        </authorList>
    </citation>
    <scope>NUCLEOTIDE SEQUENCE [LARGE SCALE GENOMIC DNA]</scope>
    <source>
        <strain evidence="2">FT324</strain>
    </source>
</reference>
<dbReference type="EMBL" id="JAOCQF010000001">
    <property type="protein sequence ID" value="MCT8330015.1"/>
    <property type="molecule type" value="Genomic_DNA"/>
</dbReference>
<protein>
    <submittedName>
        <fullName evidence="1">Uncharacterized protein</fullName>
    </submittedName>
</protein>
<proteinExistence type="predicted"/>
<comment type="caution">
    <text evidence="1">The sequence shown here is derived from an EMBL/GenBank/DDBJ whole genome shotgun (WGS) entry which is preliminary data.</text>
</comment>
<dbReference type="RefSeq" id="WP_261495639.1">
    <property type="nucleotide sequence ID" value="NZ_JAOCQF010000001.1"/>
</dbReference>
<keyword evidence="2" id="KW-1185">Reference proteome</keyword>
<name>A0ABT2NMS0_9RHOB</name>
<evidence type="ECO:0000313" key="1">
    <source>
        <dbReference type="EMBL" id="MCT8330015.1"/>
    </source>
</evidence>
<evidence type="ECO:0000313" key="2">
    <source>
        <dbReference type="Proteomes" id="UP001205601"/>
    </source>
</evidence>
<accession>A0ABT2NMS0</accession>